<keyword evidence="5" id="KW-1185">Reference proteome</keyword>
<dbReference type="Pfam" id="PF03061">
    <property type="entry name" value="4HBT"/>
    <property type="match status" value="1"/>
</dbReference>
<dbReference type="PANTHER" id="PTHR21660">
    <property type="entry name" value="THIOESTERASE SUPERFAMILY MEMBER-RELATED"/>
    <property type="match status" value="1"/>
</dbReference>
<dbReference type="InterPro" id="IPR039298">
    <property type="entry name" value="ACOT13"/>
</dbReference>
<keyword evidence="2" id="KW-0378">Hydrolase</keyword>
<evidence type="ECO:0000256" key="1">
    <source>
        <dbReference type="ARBA" id="ARBA00008324"/>
    </source>
</evidence>
<comment type="caution">
    <text evidence="4">The sequence shown here is derived from an EMBL/GenBank/DDBJ whole genome shotgun (WGS) entry which is preliminary data.</text>
</comment>
<accession>A0A931MG99</accession>
<gene>
    <name evidence="4" type="ORF">I5803_08315</name>
</gene>
<dbReference type="EMBL" id="JADWYS010000001">
    <property type="protein sequence ID" value="MBG9388021.1"/>
    <property type="molecule type" value="Genomic_DNA"/>
</dbReference>
<reference evidence="4" key="1">
    <citation type="submission" date="2020-11" db="EMBL/GenBank/DDBJ databases">
        <title>Bacterial whole genome sequence for Caenimonas sp. DR4.4.</title>
        <authorList>
            <person name="Le V."/>
            <person name="Ko S.-R."/>
            <person name="Ahn C.-Y."/>
            <person name="Oh H.-M."/>
        </authorList>
    </citation>
    <scope>NUCLEOTIDE SEQUENCE</scope>
    <source>
        <strain evidence="4">DR4.4</strain>
    </source>
</reference>
<dbReference type="RefSeq" id="WP_196985900.1">
    <property type="nucleotide sequence ID" value="NZ_JADWYS010000001.1"/>
</dbReference>
<sequence>MTAAPPAGFRQVGRYCGAFIDHCGPVFGRLEEGGVVLGFRVLPHHTNPLDCAHGGMLASFADMVLACGAMYRPEGWGRILPTISLQLDFLAPAPRGAWVEGRCEVLKATGSMVFTQCVVRADGQAAMRASAVFKLGPAPQDDRPWDPLELL</sequence>
<protein>
    <submittedName>
        <fullName evidence="4">PaaI family thioesterase</fullName>
    </submittedName>
</protein>
<feature type="domain" description="Thioesterase" evidence="3">
    <location>
        <begin position="52"/>
        <end position="124"/>
    </location>
</feature>
<dbReference type="Proteomes" id="UP000651050">
    <property type="component" value="Unassembled WGS sequence"/>
</dbReference>
<dbReference type="InterPro" id="IPR006683">
    <property type="entry name" value="Thioestr_dom"/>
</dbReference>
<proteinExistence type="inferred from homology"/>
<dbReference type="InterPro" id="IPR029069">
    <property type="entry name" value="HotDog_dom_sf"/>
</dbReference>
<dbReference type="AlphaFoldDB" id="A0A931MG99"/>
<comment type="similarity">
    <text evidence="1">Belongs to the thioesterase PaaI family.</text>
</comment>
<dbReference type="SUPFAM" id="SSF54637">
    <property type="entry name" value="Thioesterase/thiol ester dehydrase-isomerase"/>
    <property type="match status" value="1"/>
</dbReference>
<organism evidence="4 5">
    <name type="scientific">Caenimonas aquaedulcis</name>
    <dbReference type="NCBI Taxonomy" id="2793270"/>
    <lineage>
        <taxon>Bacteria</taxon>
        <taxon>Pseudomonadati</taxon>
        <taxon>Pseudomonadota</taxon>
        <taxon>Betaproteobacteria</taxon>
        <taxon>Burkholderiales</taxon>
        <taxon>Comamonadaceae</taxon>
        <taxon>Caenimonas</taxon>
    </lineage>
</organism>
<evidence type="ECO:0000313" key="5">
    <source>
        <dbReference type="Proteomes" id="UP000651050"/>
    </source>
</evidence>
<evidence type="ECO:0000259" key="3">
    <source>
        <dbReference type="Pfam" id="PF03061"/>
    </source>
</evidence>
<name>A0A931MG99_9BURK</name>
<dbReference type="Gene3D" id="3.10.129.10">
    <property type="entry name" value="Hotdog Thioesterase"/>
    <property type="match status" value="1"/>
</dbReference>
<dbReference type="CDD" id="cd03443">
    <property type="entry name" value="PaaI_thioesterase"/>
    <property type="match status" value="1"/>
</dbReference>
<dbReference type="GO" id="GO:0047617">
    <property type="term" value="F:fatty acyl-CoA hydrolase activity"/>
    <property type="evidence" value="ECO:0007669"/>
    <property type="project" value="InterPro"/>
</dbReference>
<evidence type="ECO:0000256" key="2">
    <source>
        <dbReference type="ARBA" id="ARBA00022801"/>
    </source>
</evidence>
<evidence type="ECO:0000313" key="4">
    <source>
        <dbReference type="EMBL" id="MBG9388021.1"/>
    </source>
</evidence>
<dbReference type="PANTHER" id="PTHR21660:SF1">
    <property type="entry name" value="ACYL-COENZYME A THIOESTERASE 13"/>
    <property type="match status" value="1"/>
</dbReference>